<dbReference type="EMBL" id="GIFC01002285">
    <property type="protein sequence ID" value="MXU84368.1"/>
    <property type="molecule type" value="Transcribed_RNA"/>
</dbReference>
<reference evidence="2" key="1">
    <citation type="submission" date="2019-12" db="EMBL/GenBank/DDBJ databases">
        <title>An insight into the sialome of adult female Ixodes ricinus ticks feeding for 6 days.</title>
        <authorList>
            <person name="Perner J."/>
            <person name="Ribeiro J.M.C."/>
        </authorList>
    </citation>
    <scope>NUCLEOTIDE SEQUENCE</scope>
    <source>
        <strain evidence="2">Semi-engorged</strain>
        <tissue evidence="2">Salivary glands</tissue>
    </source>
</reference>
<accession>A0A6B0TYG2</accession>
<protein>
    <submittedName>
        <fullName evidence="2">Putative secreted protein</fullName>
    </submittedName>
</protein>
<organism evidence="2">
    <name type="scientific">Ixodes ricinus</name>
    <name type="common">Common tick</name>
    <name type="synonym">Acarus ricinus</name>
    <dbReference type="NCBI Taxonomy" id="34613"/>
    <lineage>
        <taxon>Eukaryota</taxon>
        <taxon>Metazoa</taxon>
        <taxon>Ecdysozoa</taxon>
        <taxon>Arthropoda</taxon>
        <taxon>Chelicerata</taxon>
        <taxon>Arachnida</taxon>
        <taxon>Acari</taxon>
        <taxon>Parasitiformes</taxon>
        <taxon>Ixodida</taxon>
        <taxon>Ixodoidea</taxon>
        <taxon>Ixodidae</taxon>
        <taxon>Ixodinae</taxon>
        <taxon>Ixodes</taxon>
    </lineage>
</organism>
<dbReference type="AlphaFoldDB" id="A0A6B0TYG2"/>
<evidence type="ECO:0000313" key="2">
    <source>
        <dbReference type="EMBL" id="MXU84368.1"/>
    </source>
</evidence>
<feature type="chain" id="PRO_5025352123" evidence="1">
    <location>
        <begin position="27"/>
        <end position="80"/>
    </location>
</feature>
<evidence type="ECO:0000256" key="1">
    <source>
        <dbReference type="SAM" id="SignalP"/>
    </source>
</evidence>
<proteinExistence type="predicted"/>
<name>A0A6B0TYG2_IXORI</name>
<keyword evidence="1" id="KW-0732">Signal</keyword>
<sequence>MSTQHFFLVLLVSRILALGMSPGTLARRVARTFWHTALQALPHFLVNRYIGCSDAMNKTTPLPLADIASQRHNYMYKFDG</sequence>
<feature type="signal peptide" evidence="1">
    <location>
        <begin position="1"/>
        <end position="26"/>
    </location>
</feature>